<sequence length="621" mass="69517">MGDYPAIADHALIGDLQTAALVSVGGEIDWFCCPRFDSPSVFASLLDRERGGRFRIAPEGDAPVTRQLYLPETAVLFTRFLSPDGVGEVVDFMPVPDPEVPTANHRVVRVVRVVRGQMRFVFECAPRFDYGRVEHDLELTEGGAVFRGGRLALTLHSGIHLRREGDDVRADVTLHSGQARCMILESQADTAPRAVSAEEALRLLFSTRRFWRRWLAGSTYQGRWREQVTRSALTLKLLTYAPTGGLVAAPSAGLPEQLGGERNWDYRYTWIRDAAFSVQALLKLGFHYEAQRFASWLGDRVREGVAGDGRPLQVMYRIDGSGDLAESTLEHWEGYAGSWPVRIGNGAARQLQLDIYGEAVNCLYHAEKSGGVLSNRDWAGLTAVLDWVCDNWNQPDEGIWETRGGREDFTYGRLMCWCALDRAVRMSQARGWPADVARWTRYRDAVYQQIMERGWNEDLGAFVQHAGDRVLDASLLLMPTIGLVDPHDPRWLTTLRAIEESLVTDSLVHRYDPAASPDGLRGSEGTFSMCTFWYVDALRRTDRLDAARLTLEKMFTYANHVGLYAEEIGVTGEQLGNFPQAFSHLALINTAVDLNAALDGHRSEVSMSESEVDQAVRLMLR</sequence>
<evidence type="ECO:0000259" key="2">
    <source>
        <dbReference type="Pfam" id="PF19291"/>
    </source>
</evidence>
<dbReference type="GO" id="GO:0005975">
    <property type="term" value="P:carbohydrate metabolic process"/>
    <property type="evidence" value="ECO:0007669"/>
    <property type="project" value="InterPro"/>
</dbReference>
<dbReference type="AlphaFoldDB" id="A0A917ZLE5"/>
<keyword evidence="4" id="KW-1185">Reference proteome</keyword>
<dbReference type="GO" id="GO:0004553">
    <property type="term" value="F:hydrolase activity, hydrolyzing O-glycosyl compounds"/>
    <property type="evidence" value="ECO:0007669"/>
    <property type="project" value="TreeGrafter"/>
</dbReference>
<evidence type="ECO:0000313" key="4">
    <source>
        <dbReference type="Proteomes" id="UP000641932"/>
    </source>
</evidence>
<accession>A0A917ZLE5</accession>
<dbReference type="InterPro" id="IPR012341">
    <property type="entry name" value="6hp_glycosidase-like_sf"/>
</dbReference>
<evidence type="ECO:0000259" key="1">
    <source>
        <dbReference type="Pfam" id="PF00723"/>
    </source>
</evidence>
<reference evidence="3" key="2">
    <citation type="submission" date="2020-09" db="EMBL/GenBank/DDBJ databases">
        <authorList>
            <person name="Sun Q."/>
            <person name="Zhou Y."/>
        </authorList>
    </citation>
    <scope>NUCLEOTIDE SEQUENCE</scope>
    <source>
        <strain evidence="3">CGMCC 4.7201</strain>
    </source>
</reference>
<dbReference type="EMBL" id="BMMS01000005">
    <property type="protein sequence ID" value="GGO84338.1"/>
    <property type="molecule type" value="Genomic_DNA"/>
</dbReference>
<protein>
    <submittedName>
        <fullName evidence="3">Glucoamylase</fullName>
    </submittedName>
</protein>
<dbReference type="PANTHER" id="PTHR31616:SF0">
    <property type="entry name" value="GLUCAN 1,4-ALPHA-GLUCOSIDASE"/>
    <property type="match status" value="1"/>
</dbReference>
<dbReference type="PANTHER" id="PTHR31616">
    <property type="entry name" value="TREHALASE"/>
    <property type="match status" value="1"/>
</dbReference>
<reference evidence="3" key="1">
    <citation type="journal article" date="2014" name="Int. J. Syst. Evol. Microbiol.">
        <title>Complete genome sequence of Corynebacterium casei LMG S-19264T (=DSM 44701T), isolated from a smear-ripened cheese.</title>
        <authorList>
            <consortium name="US DOE Joint Genome Institute (JGI-PGF)"/>
            <person name="Walter F."/>
            <person name="Albersmeier A."/>
            <person name="Kalinowski J."/>
            <person name="Ruckert C."/>
        </authorList>
    </citation>
    <scope>NUCLEOTIDE SEQUENCE</scope>
    <source>
        <strain evidence="3">CGMCC 4.7201</strain>
    </source>
</reference>
<dbReference type="InterPro" id="IPR011613">
    <property type="entry name" value="GH15-like"/>
</dbReference>
<feature type="domain" description="Trehalase-like N-terminal" evidence="2">
    <location>
        <begin position="5"/>
        <end position="176"/>
    </location>
</feature>
<gene>
    <name evidence="3" type="ORF">GCM10012280_15590</name>
</gene>
<dbReference type="SUPFAM" id="SSF48208">
    <property type="entry name" value="Six-hairpin glycosidases"/>
    <property type="match status" value="1"/>
</dbReference>
<dbReference type="InterPro" id="IPR045582">
    <property type="entry name" value="Trehalase-like_N"/>
</dbReference>
<dbReference type="RefSeq" id="WP_189130787.1">
    <property type="nucleotide sequence ID" value="NZ_BMMS01000005.1"/>
</dbReference>
<dbReference type="Proteomes" id="UP000641932">
    <property type="component" value="Unassembled WGS sequence"/>
</dbReference>
<comment type="caution">
    <text evidence="3">The sequence shown here is derived from an EMBL/GenBank/DDBJ whole genome shotgun (WGS) entry which is preliminary data.</text>
</comment>
<proteinExistence type="predicted"/>
<evidence type="ECO:0000313" key="3">
    <source>
        <dbReference type="EMBL" id="GGO84338.1"/>
    </source>
</evidence>
<dbReference type="InterPro" id="IPR008928">
    <property type="entry name" value="6-hairpin_glycosidase_sf"/>
</dbReference>
<feature type="domain" description="GH15-like" evidence="1">
    <location>
        <begin position="225"/>
        <end position="591"/>
    </location>
</feature>
<dbReference type="Pfam" id="PF19291">
    <property type="entry name" value="TREH_N"/>
    <property type="match status" value="1"/>
</dbReference>
<organism evidence="3 4">
    <name type="scientific">Wenjunlia tyrosinilytica</name>
    <dbReference type="NCBI Taxonomy" id="1544741"/>
    <lineage>
        <taxon>Bacteria</taxon>
        <taxon>Bacillati</taxon>
        <taxon>Actinomycetota</taxon>
        <taxon>Actinomycetes</taxon>
        <taxon>Kitasatosporales</taxon>
        <taxon>Streptomycetaceae</taxon>
        <taxon>Wenjunlia</taxon>
    </lineage>
</organism>
<dbReference type="Pfam" id="PF00723">
    <property type="entry name" value="Glyco_hydro_15"/>
    <property type="match status" value="1"/>
</dbReference>
<name>A0A917ZLE5_9ACTN</name>
<dbReference type="Gene3D" id="1.50.10.10">
    <property type="match status" value="1"/>
</dbReference>